<name>A0AAV9XZ60_9CRYT</name>
<comment type="caution">
    <text evidence="1">The sequence shown here is derived from an EMBL/GenBank/DDBJ whole genome shotgun (WGS) entry which is preliminary data.</text>
</comment>
<dbReference type="AlphaFoldDB" id="A0AAV9XZ60"/>
<dbReference type="EMBL" id="JAWDEY010000011">
    <property type="protein sequence ID" value="KAK6589614.1"/>
    <property type="molecule type" value="Genomic_DNA"/>
</dbReference>
<sequence>MSSLNKLETKNTIVTKLLSIIVLLIISIKCDGNLRKLIIPVRGISYSDGTIQTVKPIPSSSIYSPSKFSSTFTTPRSIDELIIQQNKINENVKSYSENIKYVNESNFNNLNNFYPTNPENMFDMNHSLRLKLANIIIKSNSILYPFEIEYKNKTMCLCTQNNSFKSKNSINETIIPELPPDCVWLDNSNRIYMLNGKGLEFDGNNQNFTIYNNNGNTTYHSYDGVNNSETKNFTLSNSQDFIEFEDEFNNYGNLDTEYISSHKYGNISDINYNESNVHDSDENIVKKTGRNEVNLGKHLNDTDFDAIQNKIKVNNILIKSPDNLLKCYYKIPVNMTPWKTNNDINYNYSRAGNLSGNYSVINSEYWLNYTSYDSDIWNSINFQKRNLSNTEYNNLKFSIEGFWDLFRQIPNELLLKLDIKNEDTYNLCYNKNDKKELSLIDDYLNEISSNGTYYDDKSNHTSNLNIATPKFSLLNVVPYNSTYCSRPTGAELDIIGICPSGGLNSVYDKKVKSCVSITYADSTASCPQNYIHSKLWGSHRGGGGCHSKQRKYLSPTPTCDPPFIFNEPRKTCIVEKYLPGFPGCIDGSVYYNLQTCIMAYQVMKEFNCPDGYYPTILDEYEEEDDVSKYHKTLETNSNENTVENDNQDKIQENYENIYDYDINILKKDVSDVNYRIKTLNEAKINFYDNYDYKNINNINKPLITKIVSDNEHGIQSKYITKKFASNKRIKCTLKVRKEVRYNGFGSPYCENGSYILKYKYNNSWMFENGPKPYCEFEDTKYVDYKCPKGTVSYDTYISSGNDPPLVIRDEFVNPFDTCVEVKIVPIQPKCNNKDEIPFIYVREPVNNYERKGIHITSKEDIANLDTNLLFNPSDVIDNSIPDIFNNEKNYDNNINDNNNISNNSGNGKNPVFEFIELNSNEDSNSENTNRRLIDDNYLSHKFDVNNELKHQLRKKPIKLYDAIVGNTDYIIKIICSNIIEAKPYLSCPENSVLVNSNMCKLKGYTDFNIMCPDGYKLDEEALILMPQEYYHKYPPRCVSKQKVFTHYYCPPIFPENVYRPFIINSTFLNDTNHFKLNNITNIRILSEKSLGRTVVPSYFQKMCHEVDLIKPFWKMPNLLRILLLNFKR</sequence>
<reference evidence="1 2" key="1">
    <citation type="submission" date="2023-10" db="EMBL/GenBank/DDBJ databases">
        <title>Comparative genomics analysis reveals potential genetic determinants of host preference in Cryptosporidium xiaoi.</title>
        <authorList>
            <person name="Xiao L."/>
            <person name="Li J."/>
        </authorList>
    </citation>
    <scope>NUCLEOTIDE SEQUENCE [LARGE SCALE GENOMIC DNA]</scope>
    <source>
        <strain evidence="1 2">52996</strain>
    </source>
</reference>
<dbReference type="Proteomes" id="UP001311799">
    <property type="component" value="Unassembled WGS sequence"/>
</dbReference>
<keyword evidence="2" id="KW-1185">Reference proteome</keyword>
<gene>
    <name evidence="1" type="ORF">RS030_115</name>
</gene>
<protein>
    <submittedName>
        <fullName evidence="1">Oocyst wall 9</fullName>
    </submittedName>
</protein>
<proteinExistence type="predicted"/>
<evidence type="ECO:0000313" key="1">
    <source>
        <dbReference type="EMBL" id="KAK6589614.1"/>
    </source>
</evidence>
<organism evidence="1 2">
    <name type="scientific">Cryptosporidium xiaoi</name>
    <dbReference type="NCBI Taxonomy" id="659607"/>
    <lineage>
        <taxon>Eukaryota</taxon>
        <taxon>Sar</taxon>
        <taxon>Alveolata</taxon>
        <taxon>Apicomplexa</taxon>
        <taxon>Conoidasida</taxon>
        <taxon>Coccidia</taxon>
        <taxon>Eucoccidiorida</taxon>
        <taxon>Eimeriorina</taxon>
        <taxon>Cryptosporidiidae</taxon>
        <taxon>Cryptosporidium</taxon>
    </lineage>
</organism>
<evidence type="ECO:0000313" key="2">
    <source>
        <dbReference type="Proteomes" id="UP001311799"/>
    </source>
</evidence>
<accession>A0AAV9XZ60</accession>